<comment type="caution">
    <text evidence="2">The sequence shown here is derived from an EMBL/GenBank/DDBJ whole genome shotgun (WGS) entry which is preliminary data.</text>
</comment>
<dbReference type="Proteomes" id="UP000051131">
    <property type="component" value="Unassembled WGS sequence"/>
</dbReference>
<dbReference type="AlphaFoldDB" id="A0A0R2CJD4"/>
<keyword evidence="1" id="KW-1133">Transmembrane helix</keyword>
<dbReference type="STRING" id="1423729.FC80_GL000427"/>
<dbReference type="EMBL" id="AYZE01000010">
    <property type="protein sequence ID" value="KRM91461.1"/>
    <property type="molecule type" value="Genomic_DNA"/>
</dbReference>
<dbReference type="PATRIC" id="fig|1423729.3.peg.430"/>
<protein>
    <recommendedName>
        <fullName evidence="4">Phage protein</fullName>
    </recommendedName>
</protein>
<organism evidence="2 3">
    <name type="scientific">Liquorilactobacillus cacaonum DSM 21116</name>
    <dbReference type="NCBI Taxonomy" id="1423729"/>
    <lineage>
        <taxon>Bacteria</taxon>
        <taxon>Bacillati</taxon>
        <taxon>Bacillota</taxon>
        <taxon>Bacilli</taxon>
        <taxon>Lactobacillales</taxon>
        <taxon>Lactobacillaceae</taxon>
        <taxon>Liquorilactobacillus</taxon>
    </lineage>
</organism>
<evidence type="ECO:0000313" key="2">
    <source>
        <dbReference type="EMBL" id="KRM91461.1"/>
    </source>
</evidence>
<proteinExistence type="predicted"/>
<gene>
    <name evidence="2" type="ORF">FC80_GL000427</name>
</gene>
<keyword evidence="1" id="KW-0812">Transmembrane</keyword>
<feature type="transmembrane region" description="Helical" evidence="1">
    <location>
        <begin position="82"/>
        <end position="115"/>
    </location>
</feature>
<evidence type="ECO:0000313" key="3">
    <source>
        <dbReference type="Proteomes" id="UP000051131"/>
    </source>
</evidence>
<sequence>MKFGLRTPSFKKSVSARTTGNFKRKLKRSINPYYGKKGMGWISNPKKAMYNKVYNKTTFGIKDVINSTSRKHISKQNSSSTYSFIGIIIALIILVSLWQYILAILVILGLLYFFLKLK</sequence>
<name>A0A0R2CJD4_9LACO</name>
<reference evidence="2 3" key="1">
    <citation type="journal article" date="2015" name="Genome Announc.">
        <title>Expanding the biotechnology potential of lactobacilli through comparative genomics of 213 strains and associated genera.</title>
        <authorList>
            <person name="Sun Z."/>
            <person name="Harris H.M."/>
            <person name="McCann A."/>
            <person name="Guo C."/>
            <person name="Argimon S."/>
            <person name="Zhang W."/>
            <person name="Yang X."/>
            <person name="Jeffery I.B."/>
            <person name="Cooney J.C."/>
            <person name="Kagawa T.F."/>
            <person name="Liu W."/>
            <person name="Song Y."/>
            <person name="Salvetti E."/>
            <person name="Wrobel A."/>
            <person name="Rasinkangas P."/>
            <person name="Parkhill J."/>
            <person name="Rea M.C."/>
            <person name="O'Sullivan O."/>
            <person name="Ritari J."/>
            <person name="Douillard F.P."/>
            <person name="Paul Ross R."/>
            <person name="Yang R."/>
            <person name="Briner A.E."/>
            <person name="Felis G.E."/>
            <person name="de Vos W.M."/>
            <person name="Barrangou R."/>
            <person name="Klaenhammer T.R."/>
            <person name="Caufield P.W."/>
            <person name="Cui Y."/>
            <person name="Zhang H."/>
            <person name="O'Toole P.W."/>
        </authorList>
    </citation>
    <scope>NUCLEOTIDE SEQUENCE [LARGE SCALE GENOMIC DNA]</scope>
    <source>
        <strain evidence="2 3">DSM 21116</strain>
    </source>
</reference>
<keyword evidence="1" id="KW-0472">Membrane</keyword>
<dbReference type="OrthoDB" id="9816323at2"/>
<dbReference type="RefSeq" id="WP_083486914.1">
    <property type="nucleotide sequence ID" value="NZ_AYZE01000010.1"/>
</dbReference>
<evidence type="ECO:0008006" key="4">
    <source>
        <dbReference type="Google" id="ProtNLM"/>
    </source>
</evidence>
<evidence type="ECO:0000256" key="1">
    <source>
        <dbReference type="SAM" id="Phobius"/>
    </source>
</evidence>
<accession>A0A0R2CJD4</accession>
<keyword evidence="3" id="KW-1185">Reference proteome</keyword>